<keyword evidence="3 7" id="KW-0812">Transmembrane</keyword>
<dbReference type="RefSeq" id="WP_268751708.1">
    <property type="nucleotide sequence ID" value="NZ_JAPRFQ010000001.1"/>
</dbReference>
<dbReference type="EMBL" id="JAPRFR010000001">
    <property type="protein sequence ID" value="MCZ0725390.1"/>
    <property type="molecule type" value="Genomic_DNA"/>
</dbReference>
<name>A0A9X3FM77_9LACT</name>
<dbReference type="PANTHER" id="PTHR43731:SF14">
    <property type="entry name" value="PRESENILIN-ASSOCIATED RHOMBOID-LIKE PROTEIN, MITOCHONDRIAL"/>
    <property type="match status" value="1"/>
</dbReference>
<dbReference type="InterPro" id="IPR035952">
    <property type="entry name" value="Rhomboid-like_sf"/>
</dbReference>
<keyword evidence="6 7" id="KW-0472">Membrane</keyword>
<comment type="caution">
    <text evidence="9">The sequence shown here is derived from an EMBL/GenBank/DDBJ whole genome shotgun (WGS) entry which is preliminary data.</text>
</comment>
<evidence type="ECO:0000259" key="8">
    <source>
        <dbReference type="Pfam" id="PF01694"/>
    </source>
</evidence>
<evidence type="ECO:0000256" key="4">
    <source>
        <dbReference type="ARBA" id="ARBA00022801"/>
    </source>
</evidence>
<keyword evidence="4" id="KW-0378">Hydrolase</keyword>
<keyword evidence="9" id="KW-0645">Protease</keyword>
<accession>A0A9X3FM77</accession>
<dbReference type="PANTHER" id="PTHR43731">
    <property type="entry name" value="RHOMBOID PROTEASE"/>
    <property type="match status" value="1"/>
</dbReference>
<dbReference type="GO" id="GO:0006508">
    <property type="term" value="P:proteolysis"/>
    <property type="evidence" value="ECO:0007669"/>
    <property type="project" value="UniProtKB-KW"/>
</dbReference>
<feature type="transmembrane region" description="Helical" evidence="7">
    <location>
        <begin position="89"/>
        <end position="107"/>
    </location>
</feature>
<evidence type="ECO:0000313" key="9">
    <source>
        <dbReference type="EMBL" id="MCZ0725390.1"/>
    </source>
</evidence>
<dbReference type="GO" id="GO:0004252">
    <property type="term" value="F:serine-type endopeptidase activity"/>
    <property type="evidence" value="ECO:0007669"/>
    <property type="project" value="InterPro"/>
</dbReference>
<evidence type="ECO:0000256" key="6">
    <source>
        <dbReference type="ARBA" id="ARBA00023136"/>
    </source>
</evidence>
<evidence type="ECO:0000256" key="5">
    <source>
        <dbReference type="ARBA" id="ARBA00022989"/>
    </source>
</evidence>
<organism evidence="9 10">
    <name type="scientific">Aerococcus kribbianus</name>
    <dbReference type="NCBI Taxonomy" id="2999064"/>
    <lineage>
        <taxon>Bacteria</taxon>
        <taxon>Bacillati</taxon>
        <taxon>Bacillota</taxon>
        <taxon>Bacilli</taxon>
        <taxon>Lactobacillales</taxon>
        <taxon>Aerococcaceae</taxon>
        <taxon>Aerococcus</taxon>
    </lineage>
</organism>
<proteinExistence type="inferred from homology"/>
<dbReference type="GO" id="GO:0016020">
    <property type="term" value="C:membrane"/>
    <property type="evidence" value="ECO:0007669"/>
    <property type="project" value="UniProtKB-SubCell"/>
</dbReference>
<dbReference type="Proteomes" id="UP001146670">
    <property type="component" value="Unassembled WGS sequence"/>
</dbReference>
<feature type="domain" description="Peptidase S54 rhomboid" evidence="8">
    <location>
        <begin position="48"/>
        <end position="183"/>
    </location>
</feature>
<evidence type="ECO:0000256" key="1">
    <source>
        <dbReference type="ARBA" id="ARBA00004141"/>
    </source>
</evidence>
<gene>
    <name evidence="9" type="ORF">OW157_02265</name>
</gene>
<dbReference type="InterPro" id="IPR022764">
    <property type="entry name" value="Peptidase_S54_rhomboid_dom"/>
</dbReference>
<dbReference type="InterPro" id="IPR050925">
    <property type="entry name" value="Rhomboid_protease_S54"/>
</dbReference>
<protein>
    <submittedName>
        <fullName evidence="9">Rhomboid family intramembrane serine protease</fullName>
    </submittedName>
</protein>
<evidence type="ECO:0000256" key="3">
    <source>
        <dbReference type="ARBA" id="ARBA00022692"/>
    </source>
</evidence>
<keyword evidence="10" id="KW-1185">Reference proteome</keyword>
<sequence length="220" mass="24343">MNKRPFVSWLLLAIQLLVFVVMESVGSTSDTQTLILFGAKYAPLLALGQWWRLILPIFIHIGLSHLIINSLTLFFLGPMVERITGHFKFLLIYLAAGVMGNALSYQFSPSVSAGASTSLFGLFAVFIALAILYPKNHYFQVLGKQYRTLIIVNIILNVFSSGVDLWGHVGGMLGGMLFTFVIMAGQRDSFNWGHRALALLGYGAILAFILMNHGIYNLLI</sequence>
<evidence type="ECO:0000256" key="7">
    <source>
        <dbReference type="SAM" id="Phobius"/>
    </source>
</evidence>
<feature type="transmembrane region" description="Helical" evidence="7">
    <location>
        <begin position="197"/>
        <end position="216"/>
    </location>
</feature>
<dbReference type="Gene3D" id="1.20.1540.10">
    <property type="entry name" value="Rhomboid-like"/>
    <property type="match status" value="1"/>
</dbReference>
<comment type="similarity">
    <text evidence="2">Belongs to the peptidase S54 family.</text>
</comment>
<dbReference type="SUPFAM" id="SSF144091">
    <property type="entry name" value="Rhomboid-like"/>
    <property type="match status" value="1"/>
</dbReference>
<dbReference type="Pfam" id="PF01694">
    <property type="entry name" value="Rhomboid"/>
    <property type="match status" value="1"/>
</dbReference>
<feature type="transmembrane region" description="Helical" evidence="7">
    <location>
        <begin position="113"/>
        <end position="134"/>
    </location>
</feature>
<reference evidence="9" key="1">
    <citation type="submission" date="2022-12" db="EMBL/GenBank/DDBJ databases">
        <title>Description and comparative metabolic analysis of Aerococcus sp. nov., isolated from the feces of a pig.</title>
        <authorList>
            <person name="Chang Y.-H."/>
        </authorList>
    </citation>
    <scope>NUCLEOTIDE SEQUENCE</scope>
    <source>
        <strain evidence="9">YH-aer222</strain>
    </source>
</reference>
<evidence type="ECO:0000313" key="10">
    <source>
        <dbReference type="Proteomes" id="UP001146670"/>
    </source>
</evidence>
<dbReference type="AlphaFoldDB" id="A0A9X3FM77"/>
<feature type="transmembrane region" description="Helical" evidence="7">
    <location>
        <begin position="53"/>
        <end position="77"/>
    </location>
</feature>
<comment type="subcellular location">
    <subcellularLocation>
        <location evidence="1">Membrane</location>
        <topology evidence="1">Multi-pass membrane protein</topology>
    </subcellularLocation>
</comment>
<keyword evidence="5 7" id="KW-1133">Transmembrane helix</keyword>
<evidence type="ECO:0000256" key="2">
    <source>
        <dbReference type="ARBA" id="ARBA00009045"/>
    </source>
</evidence>